<feature type="region of interest" description="Disordered" evidence="1">
    <location>
        <begin position="1"/>
        <end position="29"/>
    </location>
</feature>
<organism evidence="2 3">
    <name type="scientific">Cupriavidus metallidurans (strain ATCC 43123 / DSM 2839 / NBRC 102507 / CH34)</name>
    <name type="common">Ralstonia metallidurans</name>
    <dbReference type="NCBI Taxonomy" id="266264"/>
    <lineage>
        <taxon>Bacteria</taxon>
        <taxon>Pseudomonadati</taxon>
        <taxon>Pseudomonadota</taxon>
        <taxon>Betaproteobacteria</taxon>
        <taxon>Burkholderiales</taxon>
        <taxon>Burkholderiaceae</taxon>
        <taxon>Cupriavidus</taxon>
    </lineage>
</organism>
<dbReference type="AlphaFoldDB" id="Q1LM22"/>
<dbReference type="Proteomes" id="UP000002429">
    <property type="component" value="Chromosome"/>
</dbReference>
<dbReference type="KEGG" id="rme:Rmet_1925"/>
<feature type="compositionally biased region" description="Basic and acidic residues" evidence="1">
    <location>
        <begin position="1"/>
        <end position="17"/>
    </location>
</feature>
<dbReference type="EMBL" id="CP000352">
    <property type="protein sequence ID" value="ABF08804.1"/>
    <property type="molecule type" value="Genomic_DNA"/>
</dbReference>
<dbReference type="HOGENOM" id="CLU_1389225_0_0_4"/>
<evidence type="ECO:0000256" key="1">
    <source>
        <dbReference type="SAM" id="MobiDB-lite"/>
    </source>
</evidence>
<protein>
    <submittedName>
        <fullName evidence="2">Uncharacterized protein</fullName>
    </submittedName>
</protein>
<gene>
    <name evidence="2" type="ordered locus">Rmet_1925</name>
</gene>
<accession>Q1LM22</accession>
<reference evidence="3" key="1">
    <citation type="journal article" date="2010" name="PLoS ONE">
        <title>The complete genome sequence of Cupriavidus metallidurans strain CH34, a master survivalist in harsh and anthropogenic environments.</title>
        <authorList>
            <person name="Janssen P.J."/>
            <person name="Van Houdt R."/>
            <person name="Moors H."/>
            <person name="Monsieurs P."/>
            <person name="Morin N."/>
            <person name="Michaux A."/>
            <person name="Benotmane M.A."/>
            <person name="Leys N."/>
            <person name="Vallaeys T."/>
            <person name="Lapidus A."/>
            <person name="Monchy S."/>
            <person name="Medigue C."/>
            <person name="Taghavi S."/>
            <person name="McCorkle S."/>
            <person name="Dunn J."/>
            <person name="van der Lelie D."/>
            <person name="Mergeay M."/>
        </authorList>
    </citation>
    <scope>NUCLEOTIDE SEQUENCE [LARGE SCALE GENOMIC DNA]</scope>
    <source>
        <strain evidence="3">ATCC 43123 / DSM 2839 / NBRC 102507 / CH34</strain>
    </source>
</reference>
<evidence type="ECO:0000313" key="3">
    <source>
        <dbReference type="Proteomes" id="UP000002429"/>
    </source>
</evidence>
<name>Q1LM22_CUPMC</name>
<dbReference type="eggNOG" id="COG3064">
    <property type="taxonomic scope" value="Bacteria"/>
</dbReference>
<sequence>MKRRRDPLAEGGGDRIDVATSKVGQNPSHANNWETDVGAMQKIVALVGLACFSVSVFAKWEYSENEDKMRGTKVKYAALASDNLVPLDFPYKPGTRLNIMIRKKSGAKDEVILQVDKGQIPCGYSGCKVSAKFDEGQVQTYAGAGTDSGRSDVIFVEASAKFLKALKSSKKVIVEVQFFQSGRQQFEFDSSGLEWK</sequence>
<keyword evidence="3" id="KW-1185">Reference proteome</keyword>
<proteinExistence type="predicted"/>
<evidence type="ECO:0000313" key="2">
    <source>
        <dbReference type="EMBL" id="ABF08804.1"/>
    </source>
</evidence>